<feature type="compositionally biased region" description="Low complexity" evidence="1">
    <location>
        <begin position="610"/>
        <end position="619"/>
    </location>
</feature>
<feature type="compositionally biased region" description="Basic and acidic residues" evidence="1">
    <location>
        <begin position="3911"/>
        <end position="3929"/>
    </location>
</feature>
<feature type="region of interest" description="Disordered" evidence="1">
    <location>
        <begin position="2797"/>
        <end position="2857"/>
    </location>
</feature>
<feature type="compositionally biased region" description="Acidic residues" evidence="1">
    <location>
        <begin position="2428"/>
        <end position="2439"/>
    </location>
</feature>
<feature type="compositionally biased region" description="Basic and acidic residues" evidence="1">
    <location>
        <begin position="3346"/>
        <end position="3360"/>
    </location>
</feature>
<feature type="compositionally biased region" description="Basic and acidic residues" evidence="1">
    <location>
        <begin position="1141"/>
        <end position="1153"/>
    </location>
</feature>
<feature type="region of interest" description="Disordered" evidence="1">
    <location>
        <begin position="1813"/>
        <end position="2602"/>
    </location>
</feature>
<feature type="region of interest" description="Disordered" evidence="1">
    <location>
        <begin position="796"/>
        <end position="904"/>
    </location>
</feature>
<keyword evidence="3" id="KW-1185">Reference proteome</keyword>
<dbReference type="Proteomes" id="UP000184300">
    <property type="component" value="Unassembled WGS sequence"/>
</dbReference>
<feature type="compositionally biased region" description="Low complexity" evidence="1">
    <location>
        <begin position="1862"/>
        <end position="1876"/>
    </location>
</feature>
<dbReference type="GeneID" id="34459683"/>
<feature type="compositionally biased region" description="Basic and acidic residues" evidence="1">
    <location>
        <begin position="5199"/>
        <end position="5215"/>
    </location>
</feature>
<feature type="compositionally biased region" description="Polar residues" evidence="1">
    <location>
        <begin position="214"/>
        <end position="223"/>
    </location>
</feature>
<feature type="compositionally biased region" description="Polar residues" evidence="1">
    <location>
        <begin position="4486"/>
        <end position="4514"/>
    </location>
</feature>
<feature type="compositionally biased region" description="Basic and acidic residues" evidence="1">
    <location>
        <begin position="1452"/>
        <end position="1471"/>
    </location>
</feature>
<dbReference type="STRING" id="1160497.A0A1L9VM23"/>
<feature type="region of interest" description="Disordered" evidence="1">
    <location>
        <begin position="2764"/>
        <end position="2783"/>
    </location>
</feature>
<dbReference type="VEuPathDB" id="FungiDB:ASPGLDRAFT_24863"/>
<feature type="region of interest" description="Disordered" evidence="1">
    <location>
        <begin position="1527"/>
        <end position="1798"/>
    </location>
</feature>
<feature type="compositionally biased region" description="Low complexity" evidence="1">
    <location>
        <begin position="664"/>
        <end position="679"/>
    </location>
</feature>
<accession>A0A1L9VM23</accession>
<dbReference type="PANTHER" id="PTHR40641">
    <property type="entry name" value="INVOLUCRIN REPEAT PROTEIN (AFU_ORTHOLOGUE AFUA_2G08060)"/>
    <property type="match status" value="1"/>
</dbReference>
<feature type="compositionally biased region" description="Low complexity" evidence="1">
    <location>
        <begin position="3217"/>
        <end position="3226"/>
    </location>
</feature>
<dbReference type="InterPro" id="IPR053268">
    <property type="entry name" value="Woronin_anchor"/>
</dbReference>
<feature type="compositionally biased region" description="Basic and acidic residues" evidence="1">
    <location>
        <begin position="1076"/>
        <end position="1106"/>
    </location>
</feature>
<feature type="compositionally biased region" description="Basic residues" evidence="1">
    <location>
        <begin position="3666"/>
        <end position="3676"/>
    </location>
</feature>
<feature type="compositionally biased region" description="Basic and acidic residues" evidence="1">
    <location>
        <begin position="1191"/>
        <end position="1205"/>
    </location>
</feature>
<feature type="compositionally biased region" description="Pro residues" evidence="1">
    <location>
        <begin position="306"/>
        <end position="319"/>
    </location>
</feature>
<feature type="compositionally biased region" description="Pro residues" evidence="1">
    <location>
        <begin position="970"/>
        <end position="980"/>
    </location>
</feature>
<feature type="compositionally biased region" description="Polar residues" evidence="1">
    <location>
        <begin position="796"/>
        <end position="805"/>
    </location>
</feature>
<organism evidence="2 3">
    <name type="scientific">Aspergillus glaucus CBS 516.65</name>
    <dbReference type="NCBI Taxonomy" id="1160497"/>
    <lineage>
        <taxon>Eukaryota</taxon>
        <taxon>Fungi</taxon>
        <taxon>Dikarya</taxon>
        <taxon>Ascomycota</taxon>
        <taxon>Pezizomycotina</taxon>
        <taxon>Eurotiomycetes</taxon>
        <taxon>Eurotiomycetidae</taxon>
        <taxon>Eurotiales</taxon>
        <taxon>Aspergillaceae</taxon>
        <taxon>Aspergillus</taxon>
        <taxon>Aspergillus subgen. Aspergillus</taxon>
    </lineage>
</organism>
<feature type="compositionally biased region" description="Basic and acidic residues" evidence="1">
    <location>
        <begin position="3477"/>
        <end position="3511"/>
    </location>
</feature>
<feature type="compositionally biased region" description="Basic residues" evidence="1">
    <location>
        <begin position="3434"/>
        <end position="3449"/>
    </location>
</feature>
<feature type="compositionally biased region" description="Polar residues" evidence="1">
    <location>
        <begin position="3554"/>
        <end position="3567"/>
    </location>
</feature>
<feature type="compositionally biased region" description="Basic residues" evidence="1">
    <location>
        <begin position="680"/>
        <end position="697"/>
    </location>
</feature>
<feature type="compositionally biased region" description="Low complexity" evidence="1">
    <location>
        <begin position="170"/>
        <end position="184"/>
    </location>
</feature>
<feature type="compositionally biased region" description="Basic and acidic residues" evidence="1">
    <location>
        <begin position="1275"/>
        <end position="1292"/>
    </location>
</feature>
<feature type="compositionally biased region" description="Basic and acidic residues" evidence="1">
    <location>
        <begin position="4468"/>
        <end position="4483"/>
    </location>
</feature>
<dbReference type="OrthoDB" id="5365701at2759"/>
<feature type="compositionally biased region" description="Basic and acidic residues" evidence="1">
    <location>
        <begin position="1356"/>
        <end position="1366"/>
    </location>
</feature>
<feature type="compositionally biased region" description="Polar residues" evidence="1">
    <location>
        <begin position="3004"/>
        <end position="3046"/>
    </location>
</feature>
<feature type="compositionally biased region" description="Polar residues" evidence="1">
    <location>
        <begin position="4456"/>
        <end position="4466"/>
    </location>
</feature>
<evidence type="ECO:0000256" key="1">
    <source>
        <dbReference type="SAM" id="MobiDB-lite"/>
    </source>
</evidence>
<feature type="compositionally biased region" description="Polar residues" evidence="1">
    <location>
        <begin position="713"/>
        <end position="728"/>
    </location>
</feature>
<feature type="region of interest" description="Disordered" evidence="1">
    <location>
        <begin position="918"/>
        <end position="994"/>
    </location>
</feature>
<feature type="region of interest" description="Disordered" evidence="1">
    <location>
        <begin position="4761"/>
        <end position="4781"/>
    </location>
</feature>
<feature type="compositionally biased region" description="Basic and acidic residues" evidence="1">
    <location>
        <begin position="2099"/>
        <end position="2117"/>
    </location>
</feature>
<feature type="compositionally biased region" description="Basic and acidic residues" evidence="1">
    <location>
        <begin position="4222"/>
        <end position="4242"/>
    </location>
</feature>
<feature type="compositionally biased region" description="Basic and acidic residues" evidence="1">
    <location>
        <begin position="1912"/>
        <end position="1930"/>
    </location>
</feature>
<feature type="compositionally biased region" description="Basic and acidic residues" evidence="1">
    <location>
        <begin position="2166"/>
        <end position="2179"/>
    </location>
</feature>
<evidence type="ECO:0000313" key="2">
    <source>
        <dbReference type="EMBL" id="OJJ84987.1"/>
    </source>
</evidence>
<feature type="compositionally biased region" description="Polar residues" evidence="1">
    <location>
        <begin position="4323"/>
        <end position="4332"/>
    </location>
</feature>
<feature type="compositionally biased region" description="Basic and acidic residues" evidence="1">
    <location>
        <begin position="4356"/>
        <end position="4378"/>
    </location>
</feature>
<feature type="region of interest" description="Disordered" evidence="1">
    <location>
        <begin position="5169"/>
        <end position="5229"/>
    </location>
</feature>
<feature type="compositionally biased region" description="Polar residues" evidence="1">
    <location>
        <begin position="3131"/>
        <end position="3148"/>
    </location>
</feature>
<feature type="compositionally biased region" description="Polar residues" evidence="1">
    <location>
        <begin position="981"/>
        <end position="992"/>
    </location>
</feature>
<feature type="compositionally biased region" description="Basic and acidic residues" evidence="1">
    <location>
        <begin position="2011"/>
        <end position="2029"/>
    </location>
</feature>
<feature type="compositionally biased region" description="Basic and acidic residues" evidence="1">
    <location>
        <begin position="1589"/>
        <end position="1632"/>
    </location>
</feature>
<feature type="compositionally biased region" description="Basic and acidic residues" evidence="1">
    <location>
        <begin position="2239"/>
        <end position="2252"/>
    </location>
</feature>
<feature type="compositionally biased region" description="Basic and acidic residues" evidence="1">
    <location>
        <begin position="4284"/>
        <end position="4295"/>
    </location>
</feature>
<feature type="compositionally biased region" description="Polar residues" evidence="1">
    <location>
        <begin position="2474"/>
        <end position="2501"/>
    </location>
</feature>
<feature type="region of interest" description="Disordered" evidence="1">
    <location>
        <begin position="2869"/>
        <end position="3181"/>
    </location>
</feature>
<feature type="compositionally biased region" description="Basic and acidic residues" evidence="1">
    <location>
        <begin position="2530"/>
        <end position="2549"/>
    </location>
</feature>
<dbReference type="RefSeq" id="XP_022401685.1">
    <property type="nucleotide sequence ID" value="XM_022543422.1"/>
</dbReference>
<feature type="compositionally biased region" description="Basic and acidic residues" evidence="1">
    <location>
        <begin position="2939"/>
        <end position="2964"/>
    </location>
</feature>
<evidence type="ECO:0008006" key="4">
    <source>
        <dbReference type="Google" id="ProtNLM"/>
    </source>
</evidence>
<feature type="region of interest" description="Disordered" evidence="1">
    <location>
        <begin position="572"/>
        <end position="758"/>
    </location>
</feature>
<feature type="compositionally biased region" description="Acidic residues" evidence="1">
    <location>
        <begin position="1393"/>
        <end position="1404"/>
    </location>
</feature>
<feature type="compositionally biased region" description="Polar residues" evidence="1">
    <location>
        <begin position="4553"/>
        <end position="4562"/>
    </location>
</feature>
<feature type="compositionally biased region" description="Basic and acidic residues" evidence="1">
    <location>
        <begin position="884"/>
        <end position="894"/>
    </location>
</feature>
<feature type="compositionally biased region" description="Polar residues" evidence="1">
    <location>
        <begin position="4129"/>
        <end position="4149"/>
    </location>
</feature>
<feature type="compositionally biased region" description="Low complexity" evidence="1">
    <location>
        <begin position="926"/>
        <end position="935"/>
    </location>
</feature>
<feature type="region of interest" description="Disordered" evidence="1">
    <location>
        <begin position="387"/>
        <end position="450"/>
    </location>
</feature>
<feature type="compositionally biased region" description="Polar residues" evidence="1">
    <location>
        <begin position="5216"/>
        <end position="5229"/>
    </location>
</feature>
<dbReference type="EMBL" id="KV878895">
    <property type="protein sequence ID" value="OJJ84987.1"/>
    <property type="molecule type" value="Genomic_DNA"/>
</dbReference>
<proteinExistence type="predicted"/>
<feature type="compositionally biased region" description="Low complexity" evidence="1">
    <location>
        <begin position="1163"/>
        <end position="1190"/>
    </location>
</feature>
<feature type="region of interest" description="Disordered" evidence="1">
    <location>
        <begin position="2638"/>
        <end position="2756"/>
    </location>
</feature>
<feature type="compositionally biased region" description="Basic and acidic residues" evidence="1">
    <location>
        <begin position="1213"/>
        <end position="1226"/>
    </location>
</feature>
<feature type="compositionally biased region" description="Basic and acidic residues" evidence="1">
    <location>
        <begin position="3842"/>
        <end position="3853"/>
    </location>
</feature>
<sequence length="5229" mass="576738">MFKGLMRRSSSSSTPDGRSQSNSNGKKSSGIWRKKTDSKSKATSRGDDRDRSLGDLPADSAPPSSGRRSYEPSVASESAAKVDRDTRGARRRDRERSSSPEPVPRRLNGNEFRSRDDSANEESNRRREPQRWPPGDVSLPPLDTGAAHTTSDQFAADIASPGFSQFPMQYDNNYNYDSPNYNNPVSIPPPLMPNHPDSSPTSPATFDPHVPQQFPGQFPTNTAEPYRPYNNPAGEAADYYGDQGQSVQNQPGVRPNPPLVIPNSQAHLMPASPGANPPPEPSSMGQVGSAAEFYADSPDLDNPVPQQQPPEEPPKPSKPSKPSAAPAGIPSGPPSYDTPDSPVPPEAPGSAGTQPVGYTQNSPTQSHSMGPAIGAAAAAAAVGYMANHHHNSSTSSSEHPLPSSYTQNHEPYSPIGQPGPAIYPNPALNNPNYASHPNHPDHEAVYHSSPFQSGGLAFQQRQRGPLDKFIDFWKDHEGVGMYEEYTEAIGVCKYCFEPGTTSRDAPRKHNYRPRRRSSDRFSNDSRVDKSSRYSPPSDDESRRRRSSSKRSWFGGLFSGSAAKALFESQDFEDSYNVRPSRVSSPRLSSSDSESDSDRKSKPSRRRRRSSLSQSPGGSRCNSYSDPRRSRYEGPRLRSRSRSSSDSRSRSSSRSDRHSPIRDFALGAAVGSVAAAATSRPQKRRSRSPKRKGKGRKKSTTEDSSSSSYLDISRPTTAGSLGSFFNTPSENKKKPRPKSRKGFFPFSNNNSSSSSLDDDLAFGTAYAKKPKKLKKGKGKKKDEDVNAKLLELSAMATTLAGSTQGRRSGEILAGKDPRSHRSQSAPSAPKDDEWEDYSEGQESSVSSALAFGGSSQYGGSSSSEDSSDSGTSKWNWRWGSKKDKKKNEQKKDSPSHGDFPTGSILAGTALGTAALASGYRKEGEHFSSPSSSSSESLQQLDPIPASDPPRFNASSFPSSSSAQEPAFIRPGPIPLQQPQPVTPVSQAVYSSQGEPAPVYNAPTIPPFFPPDAFYDPASGGRDEIYPQRSDVSSNWNRTHRRRESSPDFYPGPFQDFTPSSYKRRPTDQASVQFDLTEEQKDKERRAARRERERRDNDRDQDIQLLDHESEEEENERREPRRLERLELEPERGRSRSRSRSSTRRDRSPDRRRWDDDDSSSWIGPAAAGTIGAAVAAAAMPSGAPSESASESSQRHRERSEKRRAERVPPFSEVGWDRPARAEPKEEPQTQPEPADVDVEDESQIAPEDQSRPGKNPTTRTPRTKPTHESYATYFAPKEDRHSPDAQTEHREDASMSTIPEDEPEPPSQQNIEPPSKYLGGLPWNVPRLHLIEPTPPHSQNGSARDVASPDPSAAEPSQKEEAPRREQGSTTGSRVSWGGNETHEYEVHSTSSEQDSDYEMADEPDDMQRDPVNHGMAQEPVGMQRDPVDHGMAQEPIGMQRYPVDYKMAQKPEGMQRDPVDHGMAREPEGMKRGPIQQDIEFATILDATTKDAGFDPAIMTADPYYDTRSSPPQAEYHEFSEYEPSWHKPAHHIFEPHGAGRDEAQTPPREEREPEAMEYAPEVKWHREAIGRFNAPKAKETMPGSFEEESVKPTEDPSPRPVVEEKRPRGNDRPPKRRSSRDSARDDPRKTAIDVSRPEPISEEPRSKKERKPVNNDIPSKEDRDIRVPGEFAPIALAAFPPGPISEEPRSAKKQQPVKNETPWEDYHQSEPPREKPALSQEEQPKPEPSTVIPSQEPALGQEEQPNADLSIPTQDSAELEKEGERGISRETEAEEPIDEPLPPLPSSHGSLNASIEDLSVVPDAQSWKVLDLTHDIHPKEDPKLDLATRSEERRGEEEHAKEGNAEKESERPEAQEPIEEPLPSLPSSHGSLNSPARDLETDPNEKDWKAFDLTQDVHPKEEINPGPPREPSGEEELKEKDEGERDIQKVEAQAPIDEQFPPLPSSNGSLKASVEDLSAVPDEQTQDPIDLTEDTQFEEQPKPEPSISTPAPQAEDEPKPNSPITSPFHKPTDGDETERKSGAKDISEKAATQEPVDEPLPPLPSSKGSSLNASVENFVPGEEDWNPIDMTQAVHEEQPGLGLSFQEPVGGDEEKETETETEKEKAKAPEPIDKKLPPLPSSKGSSLNASVEDLSSVPGEEDWNPVDLTQAVREEQPEFGLPSREPVDDGEKKKEKARAPAPIDEQLPPLPSSNDSSLNASVEDLDVVSGEDSWNMVDQPEEQPKPDFPTGIPSQEPIGDRDSQPEDKPKPELSITFPFQEPALNQDAQAEDQPKSGFSITAPSQEPTLHQETQLEDHQQPDLIPSQEPALNQNSQSEDKPKSELTIKFPSQEFVLNQETQPEDQFERGFSMTPHSLEPILEEAEDEIQPDPSTTIPFQPILNRDTPLNYEPQPDPSVTIPQEPSDDDDLEKEKEKGKEMEKGLSDSQEEPLTEETTYDDTTSLETREKGTSGWEVVDPIQIALPEEQAEPDFSNTAPSQQPTLSQDAQPDQTRDLSVTPPQEVAGEEESKEKGKEKATDSSDAQQEQPTKERVEKDPPPPYESHEENEAVIPTQDVQPEPQRKPSLSIAIPSQEPEDELEEKYAKAREKDTDFHEFDTIDEEWTASEIMRERERHKHEFDIHSPAELLWDPHKYFITPRPIGGMGSRSFGGSLAPRSYEPPKIQDDDIDISDPDEDISPPESGPSGPPGKETSAPEPAEMTAPTQKEKSENSEDPGIAGTRDEEEQPKETIPETQHAHVGEDKTIVPDIEVTPPVKDTIIHTVPVTAPKEEEQAPSTPDFGGVVDATVAVAVDASESHPVPETQTDVKENEPAVPEIEITPAVKDKIAPTVSDVPVPATASKEEEQTQSNSPSDFAAIVDAAFAAATGSTDDKAVPEEGVARDLPVESKGDLSSKVPPPEGSTATTESDFLDASQQSEDGQEPYRTLSPIMEEPDLESERSQSVDLAHDEQTPSQESEKMELEAPAAEDTSVSRAPLGKQSPVPEVEPTATAPETERAPDVTTKNVQNTGEASQEAQPSDEAQSVTTETATSRDGYAESTQDSGTDFWDAVEKHEEGEGSIASSLDRPIDTSEPPTPREWRTEASFEPEVPAQDVQVSPVEEFSRSTPVEEEREDAGTPKAEDQLLEKTGSTQVPIEAQNAISQSDITRDEPPRQIEVSPSVEPTETVETVAAKSEPAVAGSEQLLDKLPEQTEQLVAGETKSLVKPALEVIPEAAADAEAPENATEKFPQTKSKEDYEKDRKFSSSLEPLTETEAEHSQPADAVAGAGAFETSGEVPATTDARHQNPEPAGAQDVEPVPAASEGESIMPVEKPESNIAAHGPLSLETEQTPAPAPPLEPGATPEDKQNVEDSGERSKHGSPSTTLDEAATIELPPSPHAEVADVNVPAVTSDALPSSLAPTEEPSQEQPIEREMPHFTADNESLADVVTRAQKRKAKKERRKKRHFASLDESVPATLQDETDPIDKIAPVKAPSVDKDSAIAHEPTEAIPEQPRDDVPPADIEHREAPETSVEQVPPKSDASIYPEATIVQGPVAGAETIQEKAQDEITPTVETSGTTAESTVTEPEPTQEERDITTSVEPVSTSSDHVEEAPKEDLTVGTNVNAPVQDPTATEPSSAKDVPQDDPAHAQDQPQREATNVQELPSLEKDDEEAPVTEPPSHTNSKKNKKHRRSASSEIEQPAPAEDVADTPSIEALSEAPAASQTTEEKPVESPVTETQEELHPTMSKKQAKRERKKRRSMINMGQSPDELPVESAQPTAVHGAPAQELQQQPDNDSAVKPSQTVLDNASAEGFEIIDAPSDTPIESITPDLQEQAIVEESREALAQKGDEAIAQEVPQVKEKEEPKSDLETQPFESKGAGLLNPLSETAQVKEPEGSTLHPADAEDTSSLSGETKNKVRHHRRRRSRILEHLAEAEAERERERAKQASTKENPTGTLPVTESKPTTPVEDSGNYQPHDVENATANNLRKDMWTDPSISSQIEQGREAPFAFPYSEQVDDNRVVPALNEEPRAQPSSEEPEAVAGPIEVKAMESQAGHDSQVEQRTQESASTPSGEERELVPETAPVMEEKTKEFTPANQEIVELPSIQTEKSERSLDIIGSIPANEPAATVDAGEVLEKLASDVAPSQTHEQPSINQEESTNPQETVLLHDSPTAEPRQDYAPATPSRKRSRKEKKRARKRAKENHEGSASPEEIFSESTTALIEQPPLVSDQVEDAELPRGDEQKVFAEESKAKVEDPGTTGEKAVQEPVEQPHRREPMEPVEGQPTAQPLENEQPPTQEKKKEAQKEEQVTVQEPRSNDNDIEAVNESQTEKASDSAPESSMTSRLLNRVSGTFPDLKREKFRLPSKNQSVKDRAEDETTEPEVSRGFENEHAAWVSEVPITSQDYQRERLSSAEPFEDEPSFQLSTTTNPETTITDVAIDVEVDEYYKVSILSDRTTGGSPAIEIDPTSGDSAESAEQSPDNERSAHGPPSSDDRSFTVVDSSSTQADTSRGVSPSISQTTKTSRSLAPSPPLPDVRDRVERTDGVRTTDRNGKPRLEIKPVDSLQPRTPRSTSPIRKYTGNAWAQQATKKHGENPVIKPPVRQNSLPTARRPQTPERKPILRPSSMSNFHGVPKMQQTLHSPDVPRSLRRKSKTTRDMSADLRAASRALQEENGSQPPPTDINIERIASSSSYDPVTDKGKRPIRGMTDVYEAWGETPSSPRSPSRPPSVRHRRSMQHLQQLESRLDQLISENRLLSAEREAAENKLKTTTLARRKSDQALNSQNTDLRDRSEEVEELRKSVEWFQKEVNRLTEENEGLTGTNANLAATHEREHQEFQESSAREIQELRTRYRQATANTRDLIRRELDVHLAQKNAELRRLSEELQEEQEKVQQLQQKLATSEVLVHRNDQFFKAACHNLYARVQHWVKRFSKHSDNLRYLTFDQLQDPKSLAKRLETDKVLAARLDVGKLARLDVNKLTARFDNAILDGSDVEYYLADRVGRRDVFISVMMTMMWKFIFAPYMFGMDSEKQQKLNSLEEQLTEAGKFTAVRRWRATTLSLLSKSPSFAEQREIEMEAVTHEIYDTLESICPPPKDKVKKLREDLHGVLQIAVTLSIEMRTQLAEYYIVRPLLAEFGDNGVVTRRVHFNEALMNERSALDSGAGEGSVRLFLFPLVVKEHDDSEEEDDKHDDKKEDKGPVVIYPAQVLVNRPEEEVKQSSKSLDRKSSVQSSVPSLRMDNT</sequence>
<feature type="compositionally biased region" description="Basic and acidic residues" evidence="1">
    <location>
        <begin position="1813"/>
        <end position="1855"/>
    </location>
</feature>
<feature type="compositionally biased region" description="Low complexity" evidence="1">
    <location>
        <begin position="947"/>
        <end position="966"/>
    </location>
</feature>
<feature type="compositionally biased region" description="Polar residues" evidence="1">
    <location>
        <begin position="351"/>
        <end position="368"/>
    </location>
</feature>
<feature type="compositionally biased region" description="Low complexity" evidence="1">
    <location>
        <begin position="7"/>
        <end position="30"/>
    </location>
</feature>
<feature type="compositionally biased region" description="Basic and acidic residues" evidence="1">
    <location>
        <begin position="1659"/>
        <end position="1668"/>
    </location>
</feature>
<feature type="compositionally biased region" description="Basic and acidic residues" evidence="1">
    <location>
        <begin position="806"/>
        <end position="818"/>
    </location>
</feature>
<feature type="compositionally biased region" description="Polar residues" evidence="1">
    <location>
        <begin position="4409"/>
        <end position="4422"/>
    </location>
</feature>
<feature type="region of interest" description="Disordered" evidence="1">
    <location>
        <begin position="502"/>
        <end position="550"/>
    </location>
</feature>
<feature type="compositionally biased region" description="Acidic residues" evidence="1">
    <location>
        <begin position="2361"/>
        <end position="2370"/>
    </location>
</feature>
<feature type="compositionally biased region" description="Low complexity" evidence="1">
    <location>
        <begin position="851"/>
        <end position="871"/>
    </location>
</feature>
<name>A0A1L9VM23_ASPGL</name>
<feature type="compositionally biased region" description="Basic residues" evidence="1">
    <location>
        <begin position="4171"/>
        <end position="4187"/>
    </location>
</feature>
<feature type="compositionally biased region" description="Basic and acidic residues" evidence="1">
    <location>
        <begin position="625"/>
        <end position="635"/>
    </location>
</feature>
<feature type="compositionally biased region" description="Polar residues" evidence="1">
    <location>
        <begin position="3771"/>
        <end position="3790"/>
    </location>
</feature>
<feature type="compositionally biased region" description="Basic residues" evidence="1">
    <location>
        <begin position="506"/>
        <end position="515"/>
    </location>
</feature>
<feature type="compositionally biased region" description="Basic residues" evidence="1">
    <location>
        <begin position="3732"/>
        <end position="3743"/>
    </location>
</feature>
<protein>
    <recommendedName>
        <fullName evidence="4">Involucrin repeat protein</fullName>
    </recommendedName>
</protein>
<feature type="compositionally biased region" description="Basic and acidic residues" evidence="1">
    <location>
        <begin position="1878"/>
        <end position="1904"/>
    </location>
</feature>
<feature type="compositionally biased region" description="Basic and acidic residues" evidence="1">
    <location>
        <begin position="80"/>
        <end position="98"/>
    </location>
</feature>
<feature type="compositionally biased region" description="Basic and acidic residues" evidence="1">
    <location>
        <begin position="2872"/>
        <end position="2894"/>
    </location>
</feature>
<feature type="region of interest" description="Disordered" evidence="1">
    <location>
        <begin position="1452"/>
        <end position="1474"/>
    </location>
</feature>
<feature type="compositionally biased region" description="Basic and acidic residues" evidence="1">
    <location>
        <begin position="34"/>
        <end position="53"/>
    </location>
</feature>
<feature type="compositionally biased region" description="Basic and acidic residues" evidence="1">
    <location>
        <begin position="3590"/>
        <end position="3600"/>
    </location>
</feature>
<feature type="compositionally biased region" description="Polar residues" evidence="1">
    <location>
        <begin position="3579"/>
        <end position="3589"/>
    </location>
</feature>
<feature type="compositionally biased region" description="Basic and acidic residues" evidence="1">
    <location>
        <begin position="3235"/>
        <end position="3246"/>
    </location>
</feature>
<feature type="compositionally biased region" description="Basic and acidic residues" evidence="1">
    <location>
        <begin position="1527"/>
        <end position="1570"/>
    </location>
</feature>
<dbReference type="PANTHER" id="PTHR40641:SF2">
    <property type="entry name" value="INVOLUCRIN REPEAT PROTEIN"/>
    <property type="match status" value="1"/>
</dbReference>
<feature type="compositionally biased region" description="Basic and acidic residues" evidence="1">
    <location>
        <begin position="4522"/>
        <end position="4548"/>
    </location>
</feature>
<feature type="compositionally biased region" description="Basic and acidic residues" evidence="1">
    <location>
        <begin position="3822"/>
        <end position="3834"/>
    </location>
</feature>
<evidence type="ECO:0000313" key="3">
    <source>
        <dbReference type="Proteomes" id="UP000184300"/>
    </source>
</evidence>
<feature type="compositionally biased region" description="Basic residues" evidence="1">
    <location>
        <begin position="3901"/>
        <end position="3910"/>
    </location>
</feature>
<feature type="compositionally biased region" description="Basic and acidic residues" evidence="1">
    <location>
        <begin position="3104"/>
        <end position="3128"/>
    </location>
</feature>
<feature type="compositionally biased region" description="Basic and acidic residues" evidence="1">
    <location>
        <begin position="1759"/>
        <end position="1772"/>
    </location>
</feature>
<feature type="compositionally biased region" description="Basic and acidic residues" evidence="1">
    <location>
        <begin position="2509"/>
        <end position="2521"/>
    </location>
</feature>
<feature type="compositionally biased region" description="Basic and acidic residues" evidence="1">
    <location>
        <begin position="2583"/>
        <end position="2599"/>
    </location>
</feature>
<feature type="compositionally biased region" description="Basic and acidic residues" evidence="1">
    <location>
        <begin position="112"/>
        <end position="130"/>
    </location>
</feature>
<feature type="compositionally biased region" description="Basic and acidic residues" evidence="1">
    <location>
        <begin position="2729"/>
        <end position="2747"/>
    </location>
</feature>
<feature type="compositionally biased region" description="Basic and acidic residues" evidence="1">
    <location>
        <begin position="642"/>
        <end position="660"/>
    </location>
</feature>
<gene>
    <name evidence="2" type="ORF">ASPGLDRAFT_24863</name>
</gene>
<feature type="compositionally biased region" description="Basic and acidic residues" evidence="1">
    <location>
        <begin position="516"/>
        <end position="531"/>
    </location>
</feature>
<reference evidence="3" key="1">
    <citation type="journal article" date="2017" name="Genome Biol.">
        <title>Comparative genomics reveals high biological diversity and specific adaptations in the industrially and medically important fungal genus Aspergillus.</title>
        <authorList>
            <person name="de Vries R.P."/>
            <person name="Riley R."/>
            <person name="Wiebenga A."/>
            <person name="Aguilar-Osorio G."/>
            <person name="Amillis S."/>
            <person name="Uchima C.A."/>
            <person name="Anderluh G."/>
            <person name="Asadollahi M."/>
            <person name="Askin M."/>
            <person name="Barry K."/>
            <person name="Battaglia E."/>
            <person name="Bayram O."/>
            <person name="Benocci T."/>
            <person name="Braus-Stromeyer S.A."/>
            <person name="Caldana C."/>
            <person name="Canovas D."/>
            <person name="Cerqueira G.C."/>
            <person name="Chen F."/>
            <person name="Chen W."/>
            <person name="Choi C."/>
            <person name="Clum A."/>
            <person name="Dos Santos R.A."/>
            <person name="Damasio A.R."/>
            <person name="Diallinas G."/>
            <person name="Emri T."/>
            <person name="Fekete E."/>
            <person name="Flipphi M."/>
            <person name="Freyberg S."/>
            <person name="Gallo A."/>
            <person name="Gournas C."/>
            <person name="Habgood R."/>
            <person name="Hainaut M."/>
            <person name="Harispe M.L."/>
            <person name="Henrissat B."/>
            <person name="Hilden K.S."/>
            <person name="Hope R."/>
            <person name="Hossain A."/>
            <person name="Karabika E."/>
            <person name="Karaffa L."/>
            <person name="Karanyi Z."/>
            <person name="Krasevec N."/>
            <person name="Kuo A."/>
            <person name="Kusch H."/>
            <person name="LaButti K."/>
            <person name="Lagendijk E.L."/>
            <person name="Lapidus A."/>
            <person name="Levasseur A."/>
            <person name="Lindquist E."/>
            <person name="Lipzen A."/>
            <person name="Logrieco A.F."/>
            <person name="MacCabe A."/>
            <person name="Maekelae M.R."/>
            <person name="Malavazi I."/>
            <person name="Melin P."/>
            <person name="Meyer V."/>
            <person name="Mielnichuk N."/>
            <person name="Miskei M."/>
            <person name="Molnar A.P."/>
            <person name="Mule G."/>
            <person name="Ngan C.Y."/>
            <person name="Orejas M."/>
            <person name="Orosz E."/>
            <person name="Ouedraogo J.P."/>
            <person name="Overkamp K.M."/>
            <person name="Park H.-S."/>
            <person name="Perrone G."/>
            <person name="Piumi F."/>
            <person name="Punt P.J."/>
            <person name="Ram A.F."/>
            <person name="Ramon A."/>
            <person name="Rauscher S."/>
            <person name="Record E."/>
            <person name="Riano-Pachon D.M."/>
            <person name="Robert V."/>
            <person name="Roehrig J."/>
            <person name="Ruller R."/>
            <person name="Salamov A."/>
            <person name="Salih N.S."/>
            <person name="Samson R.A."/>
            <person name="Sandor E."/>
            <person name="Sanguinetti M."/>
            <person name="Schuetze T."/>
            <person name="Sepcic K."/>
            <person name="Shelest E."/>
            <person name="Sherlock G."/>
            <person name="Sophianopoulou V."/>
            <person name="Squina F.M."/>
            <person name="Sun H."/>
            <person name="Susca A."/>
            <person name="Todd R.B."/>
            <person name="Tsang A."/>
            <person name="Unkles S.E."/>
            <person name="van de Wiele N."/>
            <person name="van Rossen-Uffink D."/>
            <person name="Oliveira J.V."/>
            <person name="Vesth T.C."/>
            <person name="Visser J."/>
            <person name="Yu J.-H."/>
            <person name="Zhou M."/>
            <person name="Andersen M.R."/>
            <person name="Archer D.B."/>
            <person name="Baker S.E."/>
            <person name="Benoit I."/>
            <person name="Brakhage A.A."/>
            <person name="Braus G.H."/>
            <person name="Fischer R."/>
            <person name="Frisvad J.C."/>
            <person name="Goldman G.H."/>
            <person name="Houbraken J."/>
            <person name="Oakley B."/>
            <person name="Pocsi I."/>
            <person name="Scazzocchio C."/>
            <person name="Seiboth B."/>
            <person name="vanKuyk P.A."/>
            <person name="Wortman J."/>
            <person name="Dyer P.S."/>
            <person name="Grigoriev I.V."/>
        </authorList>
    </citation>
    <scope>NUCLEOTIDE SEQUENCE [LARGE SCALE GENOMIC DNA]</scope>
    <source>
        <strain evidence="3">CBS 516.65</strain>
    </source>
</reference>
<feature type="compositionally biased region" description="Polar residues" evidence="1">
    <location>
        <begin position="3930"/>
        <end position="3949"/>
    </location>
</feature>
<feature type="compositionally biased region" description="Polar residues" evidence="1">
    <location>
        <begin position="2277"/>
        <end position="2293"/>
    </location>
</feature>
<feature type="compositionally biased region" description="Low complexity" evidence="1">
    <location>
        <begin position="320"/>
        <end position="330"/>
    </location>
</feature>
<feature type="compositionally biased region" description="Low complexity" evidence="1">
    <location>
        <begin position="392"/>
        <end position="404"/>
    </location>
</feature>
<feature type="compositionally biased region" description="Polar residues" evidence="1">
    <location>
        <begin position="3602"/>
        <end position="3619"/>
    </location>
</feature>
<feature type="compositionally biased region" description="Low complexity" evidence="1">
    <location>
        <begin position="577"/>
        <end position="591"/>
    </location>
</feature>
<feature type="compositionally biased region" description="Polar residues" evidence="1">
    <location>
        <begin position="2904"/>
        <end position="2920"/>
    </location>
</feature>
<feature type="compositionally biased region" description="Low complexity" evidence="1">
    <location>
        <begin position="420"/>
        <end position="434"/>
    </location>
</feature>
<feature type="compositionally biased region" description="Low complexity" evidence="1">
    <location>
        <begin position="2193"/>
        <end position="2202"/>
    </location>
</feature>
<feature type="compositionally biased region" description="Basic and acidic residues" evidence="1">
    <location>
        <begin position="1113"/>
        <end position="1132"/>
    </location>
</feature>
<feature type="compositionally biased region" description="Basic and acidic residues" evidence="1">
    <location>
        <begin position="2412"/>
        <end position="2425"/>
    </location>
</feature>
<feature type="compositionally biased region" description="Low complexity" evidence="1">
    <location>
        <begin position="2984"/>
        <end position="2995"/>
    </location>
</feature>
<feature type="region of interest" description="Disordered" evidence="1">
    <location>
        <begin position="4117"/>
        <end position="4426"/>
    </location>
</feature>
<feature type="region of interest" description="Disordered" evidence="1">
    <location>
        <begin position="1007"/>
        <end position="1439"/>
    </location>
</feature>
<feature type="compositionally biased region" description="Acidic residues" evidence="1">
    <location>
        <begin position="2668"/>
        <end position="2680"/>
    </location>
</feature>
<feature type="region of interest" description="Disordered" evidence="1">
    <location>
        <begin position="4438"/>
        <end position="4726"/>
    </location>
</feature>
<feature type="compositionally biased region" description="Basic and acidic residues" evidence="1">
    <location>
        <begin position="1705"/>
        <end position="1717"/>
    </location>
</feature>
<feature type="region of interest" description="Disordered" evidence="1">
    <location>
        <begin position="1"/>
        <end position="370"/>
    </location>
</feature>
<feature type="region of interest" description="Disordered" evidence="1">
    <location>
        <begin position="3217"/>
        <end position="4097"/>
    </location>
</feature>